<dbReference type="AlphaFoldDB" id="A0A1H6NBG1"/>
<sequence>MRILLSFFLTLLAFSAHGLELCKAEKGEGYVMEQLAEMTALDAQGQDKLKPMLAELKKAAKMTEDQLLNYSVGLLSRPELSKLYAERMTHGLKLMSLVAGKDCDAFIKTRDKLAEVAKREWEMTFKVISADMKKYK</sequence>
<evidence type="ECO:0000313" key="3">
    <source>
        <dbReference type="Proteomes" id="UP000199371"/>
    </source>
</evidence>
<keyword evidence="1" id="KW-0732">Signal</keyword>
<reference evidence="3" key="1">
    <citation type="submission" date="2016-10" db="EMBL/GenBank/DDBJ databases">
        <authorList>
            <person name="Varghese N."/>
            <person name="Submissions S."/>
        </authorList>
    </citation>
    <scope>NUCLEOTIDE SEQUENCE [LARGE SCALE GENOMIC DNA]</scope>
    <source>
        <strain evidence="3">DSM 17616</strain>
    </source>
</reference>
<dbReference type="RefSeq" id="WP_092795816.1">
    <property type="nucleotide sequence ID" value="NZ_FNXF01000016.1"/>
</dbReference>
<accession>A0A1H6NBG1</accession>
<dbReference type="Proteomes" id="UP000199371">
    <property type="component" value="Unassembled WGS sequence"/>
</dbReference>
<evidence type="ECO:0000256" key="1">
    <source>
        <dbReference type="SAM" id="SignalP"/>
    </source>
</evidence>
<organism evidence="2 3">
    <name type="scientific">Rheinheimera pacifica</name>
    <dbReference type="NCBI Taxonomy" id="173990"/>
    <lineage>
        <taxon>Bacteria</taxon>
        <taxon>Pseudomonadati</taxon>
        <taxon>Pseudomonadota</taxon>
        <taxon>Gammaproteobacteria</taxon>
        <taxon>Chromatiales</taxon>
        <taxon>Chromatiaceae</taxon>
        <taxon>Rheinheimera</taxon>
    </lineage>
</organism>
<dbReference type="STRING" id="173990.SAMN05660691_03362"/>
<gene>
    <name evidence="2" type="ORF">SAMN05660691_03362</name>
</gene>
<feature type="chain" id="PRO_5011582018" evidence="1">
    <location>
        <begin position="19"/>
        <end position="136"/>
    </location>
</feature>
<evidence type="ECO:0000313" key="2">
    <source>
        <dbReference type="EMBL" id="SEI07512.1"/>
    </source>
</evidence>
<protein>
    <submittedName>
        <fullName evidence="2">Uncharacterized protein</fullName>
    </submittedName>
</protein>
<dbReference type="EMBL" id="FNXF01000016">
    <property type="protein sequence ID" value="SEI07512.1"/>
    <property type="molecule type" value="Genomic_DNA"/>
</dbReference>
<name>A0A1H6NBG1_9GAMM</name>
<feature type="signal peptide" evidence="1">
    <location>
        <begin position="1"/>
        <end position="18"/>
    </location>
</feature>
<keyword evidence="3" id="KW-1185">Reference proteome</keyword>
<proteinExistence type="predicted"/>